<dbReference type="PRINTS" id="PR01021">
    <property type="entry name" value="OMPADOMAIN"/>
</dbReference>
<dbReference type="SUPFAM" id="SSF53300">
    <property type="entry name" value="vWA-like"/>
    <property type="match status" value="1"/>
</dbReference>
<dbReference type="InterPro" id="IPR006665">
    <property type="entry name" value="OmpA-like"/>
</dbReference>
<protein>
    <recommendedName>
        <fullName evidence="10">OmpA-like domain-containing protein</fullName>
    </recommendedName>
</protein>
<dbReference type="InterPro" id="IPR036465">
    <property type="entry name" value="vWFA_dom_sf"/>
</dbReference>
<evidence type="ECO:0000256" key="4">
    <source>
        <dbReference type="PROSITE-ProRule" id="PRU00473"/>
    </source>
</evidence>
<gene>
    <name evidence="8" type="ORF">B7C62_13415</name>
</gene>
<evidence type="ECO:0000259" key="6">
    <source>
        <dbReference type="PROSITE" id="PS50234"/>
    </source>
</evidence>
<evidence type="ECO:0000259" key="7">
    <source>
        <dbReference type="PROSITE" id="PS51123"/>
    </source>
</evidence>
<dbReference type="CDD" id="cd07185">
    <property type="entry name" value="OmpA_C-like"/>
    <property type="match status" value="1"/>
</dbReference>
<dbReference type="InterPro" id="IPR036737">
    <property type="entry name" value="OmpA-like_sf"/>
</dbReference>
<evidence type="ECO:0000256" key="5">
    <source>
        <dbReference type="SAM" id="MobiDB-lite"/>
    </source>
</evidence>
<dbReference type="PANTHER" id="PTHR30329:SF21">
    <property type="entry name" value="LIPOPROTEIN YIAD-RELATED"/>
    <property type="match status" value="1"/>
</dbReference>
<name>A0ABC8BTY6_9ACTN</name>
<dbReference type="Gene3D" id="3.40.50.410">
    <property type="entry name" value="von Willebrand factor, type A domain"/>
    <property type="match status" value="1"/>
</dbReference>
<dbReference type="InterPro" id="IPR002035">
    <property type="entry name" value="VWF_A"/>
</dbReference>
<feature type="domain" description="VWFA" evidence="6">
    <location>
        <begin position="10"/>
        <end position="206"/>
    </location>
</feature>
<feature type="domain" description="OmpA-like" evidence="7">
    <location>
        <begin position="274"/>
        <end position="395"/>
    </location>
</feature>
<reference evidence="8 9" key="1">
    <citation type="submission" date="2017-04" db="EMBL/GenBank/DDBJ databases">
        <title>The complete genome sequence of Streptomyces albolongus YIM 101047, the producer of novel bafilomycins and novel odoriferous sesquiterpenoids.</title>
        <authorList>
            <person name="Yin M."/>
            <person name="Jiang Y."/>
        </authorList>
    </citation>
    <scope>NUCLEOTIDE SEQUENCE [LARGE SCALE GENOMIC DNA]</scope>
    <source>
        <strain evidence="8 9">YIM 101047</strain>
    </source>
</reference>
<keyword evidence="2 4" id="KW-0472">Membrane</keyword>
<evidence type="ECO:0000313" key="8">
    <source>
        <dbReference type="EMBL" id="ARF73155.1"/>
    </source>
</evidence>
<dbReference type="Gene3D" id="3.30.1330.60">
    <property type="entry name" value="OmpA-like domain"/>
    <property type="match status" value="1"/>
</dbReference>
<dbReference type="Proteomes" id="UP000192251">
    <property type="component" value="Chromosome"/>
</dbReference>
<proteinExistence type="predicted"/>
<evidence type="ECO:0000256" key="1">
    <source>
        <dbReference type="ARBA" id="ARBA00004442"/>
    </source>
</evidence>
<dbReference type="KEGG" id="kab:B7C62_13415"/>
<evidence type="ECO:0000256" key="2">
    <source>
        <dbReference type="ARBA" id="ARBA00023136"/>
    </source>
</evidence>
<dbReference type="InterPro" id="IPR006664">
    <property type="entry name" value="OMP_bac"/>
</dbReference>
<dbReference type="PROSITE" id="PS50234">
    <property type="entry name" value="VWFA"/>
    <property type="match status" value="1"/>
</dbReference>
<sequence>MKKAAQSRAHTVVLVDASASLRGSTGADRGRDHTEAVIPYLEKAVKQRNTVSVGAFAGAGDVEWSALRLSTDWTWENDNPDNQGERETDATACLEKNLAQAQETVPTSGGTDILAAVRSAAAVLGESPGREDGREDSGNGGSGNGSGPGELIVLTDGLSTLGCVDLRPATFADDREIDTFADLCRDAAELPQEIPAGVPVTFVGLGRTAGAQPAPTPAQAGWLNRLWLRLCAESRPKQAGAEDCRAVDTPVPGSLRRASASKPPVDPVVRFGAGRSETYPVHGAALFDPNSAVIREPGLHELTDIARKVRSSPGAEVQVLGYVDPRGGAGNNLSLSQQRADAVAEVLTAHGVRGVTAYGRGLAGACPKQVAAGSGARDTDEALQCDRRVDIVVTK</sequence>
<accession>A0ABC8BTY6</accession>
<dbReference type="PANTHER" id="PTHR30329">
    <property type="entry name" value="STATOR ELEMENT OF FLAGELLAR MOTOR COMPLEX"/>
    <property type="match status" value="1"/>
</dbReference>
<organism evidence="8 9">
    <name type="scientific">Kitasatospora albolonga</name>
    <dbReference type="NCBI Taxonomy" id="68173"/>
    <lineage>
        <taxon>Bacteria</taxon>
        <taxon>Bacillati</taxon>
        <taxon>Actinomycetota</taxon>
        <taxon>Actinomycetes</taxon>
        <taxon>Kitasatosporales</taxon>
        <taxon>Streptomycetaceae</taxon>
        <taxon>Kitasatospora</taxon>
    </lineage>
</organism>
<feature type="compositionally biased region" description="Gly residues" evidence="5">
    <location>
        <begin position="138"/>
        <end position="148"/>
    </location>
</feature>
<evidence type="ECO:0000313" key="9">
    <source>
        <dbReference type="Proteomes" id="UP000192251"/>
    </source>
</evidence>
<dbReference type="InterPro" id="IPR050330">
    <property type="entry name" value="Bact_OuterMem_StrucFunc"/>
</dbReference>
<comment type="subcellular location">
    <subcellularLocation>
        <location evidence="1">Cell outer membrane</location>
    </subcellularLocation>
</comment>
<feature type="region of interest" description="Disordered" evidence="5">
    <location>
        <begin position="125"/>
        <end position="151"/>
    </location>
</feature>
<dbReference type="AlphaFoldDB" id="A0ABC8BTY6"/>
<evidence type="ECO:0000256" key="3">
    <source>
        <dbReference type="ARBA" id="ARBA00023237"/>
    </source>
</evidence>
<dbReference type="SUPFAM" id="SSF103088">
    <property type="entry name" value="OmpA-like"/>
    <property type="match status" value="1"/>
</dbReference>
<keyword evidence="9" id="KW-1185">Reference proteome</keyword>
<evidence type="ECO:0008006" key="10">
    <source>
        <dbReference type="Google" id="ProtNLM"/>
    </source>
</evidence>
<dbReference type="GO" id="GO:0009279">
    <property type="term" value="C:cell outer membrane"/>
    <property type="evidence" value="ECO:0007669"/>
    <property type="project" value="UniProtKB-SubCell"/>
</dbReference>
<dbReference type="PROSITE" id="PS51123">
    <property type="entry name" value="OMPA_2"/>
    <property type="match status" value="1"/>
</dbReference>
<keyword evidence="3" id="KW-0998">Cell outer membrane</keyword>
<dbReference type="EMBL" id="CP020563">
    <property type="protein sequence ID" value="ARF73155.1"/>
    <property type="molecule type" value="Genomic_DNA"/>
</dbReference>
<feature type="compositionally biased region" description="Basic and acidic residues" evidence="5">
    <location>
        <begin position="128"/>
        <end position="137"/>
    </location>
</feature>
<dbReference type="Pfam" id="PF00691">
    <property type="entry name" value="OmpA"/>
    <property type="match status" value="1"/>
</dbReference>